<feature type="transmembrane region" description="Helical" evidence="5">
    <location>
        <begin position="182"/>
        <end position="200"/>
    </location>
</feature>
<keyword evidence="8" id="KW-1185">Reference proteome</keyword>
<comment type="caution">
    <text evidence="7">The sequence shown here is derived from an EMBL/GenBank/DDBJ whole genome shotgun (WGS) entry which is preliminary data.</text>
</comment>
<dbReference type="Pfam" id="PF01061">
    <property type="entry name" value="ABC2_membrane"/>
    <property type="match status" value="1"/>
</dbReference>
<dbReference type="RefSeq" id="WP_111835740.1">
    <property type="nucleotide sequence ID" value="NZ_UAPQ01000001.1"/>
</dbReference>
<reference evidence="7 8" key="1">
    <citation type="submission" date="2018-06" db="EMBL/GenBank/DDBJ databases">
        <authorList>
            <consortium name="Pathogen Informatics"/>
            <person name="Doyle S."/>
        </authorList>
    </citation>
    <scope>NUCLEOTIDE SEQUENCE [LARGE SCALE GENOMIC DNA]</scope>
    <source>
        <strain evidence="7 8">NCTC11535</strain>
    </source>
</reference>
<keyword evidence="4 5" id="KW-0472">Membrane</keyword>
<feature type="domain" description="ABC-2 type transporter transmembrane" evidence="6">
    <location>
        <begin position="28"/>
        <end position="227"/>
    </location>
</feature>
<protein>
    <submittedName>
        <fullName evidence="7">ABC-type transport system involved in multi-copper enzyme maturation, permease component</fullName>
    </submittedName>
</protein>
<evidence type="ECO:0000256" key="5">
    <source>
        <dbReference type="SAM" id="Phobius"/>
    </source>
</evidence>
<name>A0ABY1VL04_9ACTO</name>
<keyword evidence="3 5" id="KW-1133">Transmembrane helix</keyword>
<feature type="transmembrane region" description="Helical" evidence="5">
    <location>
        <begin position="123"/>
        <end position="144"/>
    </location>
</feature>
<evidence type="ECO:0000313" key="8">
    <source>
        <dbReference type="Proteomes" id="UP000250006"/>
    </source>
</evidence>
<feature type="transmembrane region" description="Helical" evidence="5">
    <location>
        <begin position="150"/>
        <end position="170"/>
    </location>
</feature>
<proteinExistence type="predicted"/>
<dbReference type="Proteomes" id="UP000250006">
    <property type="component" value="Unassembled WGS sequence"/>
</dbReference>
<dbReference type="PANTHER" id="PTHR43229">
    <property type="entry name" value="NODULATION PROTEIN J"/>
    <property type="match status" value="1"/>
</dbReference>
<comment type="subcellular location">
    <subcellularLocation>
        <location evidence="1">Membrane</location>
        <topology evidence="1">Multi-pass membrane protein</topology>
    </subcellularLocation>
</comment>
<dbReference type="EMBL" id="UAPQ01000001">
    <property type="protein sequence ID" value="SPT52786.1"/>
    <property type="molecule type" value="Genomic_DNA"/>
</dbReference>
<organism evidence="7 8">
    <name type="scientific">Actinomyces bovis</name>
    <dbReference type="NCBI Taxonomy" id="1658"/>
    <lineage>
        <taxon>Bacteria</taxon>
        <taxon>Bacillati</taxon>
        <taxon>Actinomycetota</taxon>
        <taxon>Actinomycetes</taxon>
        <taxon>Actinomycetales</taxon>
        <taxon>Actinomycetaceae</taxon>
        <taxon>Actinomyces</taxon>
    </lineage>
</organism>
<dbReference type="PANTHER" id="PTHR43229:SF2">
    <property type="entry name" value="NODULATION PROTEIN J"/>
    <property type="match status" value="1"/>
</dbReference>
<keyword evidence="2 5" id="KW-0812">Transmembrane</keyword>
<accession>A0ABY1VL04</accession>
<evidence type="ECO:0000256" key="2">
    <source>
        <dbReference type="ARBA" id="ARBA00022692"/>
    </source>
</evidence>
<dbReference type="InterPro" id="IPR051784">
    <property type="entry name" value="Nod_factor_ABC_transporter"/>
</dbReference>
<gene>
    <name evidence="7" type="ORF">NCTC11535_00440</name>
</gene>
<feature type="transmembrane region" description="Helical" evidence="5">
    <location>
        <begin position="75"/>
        <end position="93"/>
    </location>
</feature>
<feature type="transmembrane region" description="Helical" evidence="5">
    <location>
        <begin position="42"/>
        <end position="63"/>
    </location>
</feature>
<evidence type="ECO:0000259" key="6">
    <source>
        <dbReference type="Pfam" id="PF01061"/>
    </source>
</evidence>
<evidence type="ECO:0000313" key="7">
    <source>
        <dbReference type="EMBL" id="SPT52786.1"/>
    </source>
</evidence>
<evidence type="ECO:0000256" key="4">
    <source>
        <dbReference type="ARBA" id="ARBA00023136"/>
    </source>
</evidence>
<sequence>MTSQQTKLIRITPENSERRPSSLRLALAVARLEMTSYTRSPVGFLFALLAPSVIFLIAVTFWYPEEFRAAAVPDVAALSVLSTGLFSIGVAITEQRKEGTLKTYLASPLSKTTYLAGQIIDRVLVLFIGNFVMMLVAGLSYNLWPSGSPVLIASAFLLVIATMLALGFTLSSRMRSVETAGLSSTVLFGVGMIAAGFFPLEGKVPGWVLTSMEYLPFWPMVGVLRSSWFNKLDGLETYFLVLIVWFLILFLASILFFRWTPDDQ</sequence>
<feature type="transmembrane region" description="Helical" evidence="5">
    <location>
        <begin position="237"/>
        <end position="259"/>
    </location>
</feature>
<evidence type="ECO:0000256" key="3">
    <source>
        <dbReference type="ARBA" id="ARBA00022989"/>
    </source>
</evidence>
<evidence type="ECO:0000256" key="1">
    <source>
        <dbReference type="ARBA" id="ARBA00004141"/>
    </source>
</evidence>
<dbReference type="InterPro" id="IPR013525">
    <property type="entry name" value="ABC2_TM"/>
</dbReference>